<dbReference type="Proteomes" id="UP000070096">
    <property type="component" value="Unassembled WGS sequence"/>
</dbReference>
<comment type="caution">
    <text evidence="2">The sequence shown here is derived from an EMBL/GenBank/DDBJ whole genome shotgun (WGS) entry which is preliminary data.</text>
</comment>
<keyword evidence="1" id="KW-0812">Transmembrane</keyword>
<sequence length="299" mass="35720">MEWMITSFCVFLDLALCMHSFILLKTKRMQLPLFYIVFPIALPFLGYILLWGLNRSVQKDESGLSLVQGDFEEWFDVDDTQKMSRVESAYDHVEEIIPLEEALVLQDKEVSRWMLMEIVSRAPAKFIDLLFLARQDEDTEVVHYATTLIAEISRQYDIRLQTLDKKHQENPSDYRILAEYCAVLAAYLQKNLVTKRMEEVLRKDYSHLLEKKLQQKEQLSDYVKLIENELLLKRYESVEKYLNTISQKWPQQEEIYMFYLRYYFETRQGERLEELVEAIKNGSIYISKANRERLAFWQS</sequence>
<name>A0A139N5B8_STRGN</name>
<evidence type="ECO:0000256" key="1">
    <source>
        <dbReference type="SAM" id="Phobius"/>
    </source>
</evidence>
<dbReference type="EMBL" id="LQRC01000193">
    <property type="protein sequence ID" value="KXT71236.1"/>
    <property type="molecule type" value="Genomic_DNA"/>
</dbReference>
<evidence type="ECO:0000313" key="3">
    <source>
        <dbReference type="Proteomes" id="UP000070096"/>
    </source>
</evidence>
<proteinExistence type="predicted"/>
<organism evidence="2 3">
    <name type="scientific">Streptococcus gordonii</name>
    <dbReference type="NCBI Taxonomy" id="1302"/>
    <lineage>
        <taxon>Bacteria</taxon>
        <taxon>Bacillati</taxon>
        <taxon>Bacillota</taxon>
        <taxon>Bacilli</taxon>
        <taxon>Lactobacillales</taxon>
        <taxon>Streptococcaceae</taxon>
        <taxon>Streptococcus</taxon>
    </lineage>
</organism>
<gene>
    <name evidence="2" type="ORF">SGODD07_01334</name>
</gene>
<dbReference type="PATRIC" id="fig|1302.21.peg.1490"/>
<accession>A0A139N5B8</accession>
<feature type="transmembrane region" description="Helical" evidence="1">
    <location>
        <begin position="33"/>
        <end position="53"/>
    </location>
</feature>
<evidence type="ECO:0000313" key="2">
    <source>
        <dbReference type="EMBL" id="KXT71236.1"/>
    </source>
</evidence>
<reference evidence="2 3" key="1">
    <citation type="submission" date="2016-01" db="EMBL/GenBank/DDBJ databases">
        <title>Highly variable Streptococcus oralis are common among viridans streptococci isolated from primates.</title>
        <authorList>
            <person name="Denapaite D."/>
            <person name="Rieger M."/>
            <person name="Koendgen S."/>
            <person name="Brueckner R."/>
            <person name="Ochigava I."/>
            <person name="Kappeler P."/>
            <person name="Maetz-Rensing K."/>
            <person name="Leendertz F."/>
            <person name="Hakenbeck R."/>
        </authorList>
    </citation>
    <scope>NUCLEOTIDE SEQUENCE [LARGE SCALE GENOMIC DNA]</scope>
    <source>
        <strain evidence="2 3">DD07</strain>
    </source>
</reference>
<dbReference type="AlphaFoldDB" id="A0A139N5B8"/>
<keyword evidence="1" id="KW-1133">Transmembrane helix</keyword>
<keyword evidence="1" id="KW-0472">Membrane</keyword>
<protein>
    <submittedName>
        <fullName evidence="2">Uncharacterized protein</fullName>
    </submittedName>
</protein>